<evidence type="ECO:0000256" key="5">
    <source>
        <dbReference type="ARBA" id="ARBA00022598"/>
    </source>
</evidence>
<dbReference type="InterPro" id="IPR018164">
    <property type="entry name" value="Ala-tRNA-synth_IIc_N"/>
</dbReference>
<feature type="binding site" evidence="15">
    <location>
        <position position="676"/>
    </location>
    <ligand>
        <name>Zn(2+)</name>
        <dbReference type="ChEBI" id="CHEBI:29105"/>
    </ligand>
</feature>
<dbReference type="GO" id="GO:0008270">
    <property type="term" value="F:zinc ion binding"/>
    <property type="evidence" value="ECO:0007669"/>
    <property type="project" value="UniProtKB-UniRule"/>
</dbReference>
<feature type="binding site" evidence="15">
    <location>
        <position position="573"/>
    </location>
    <ligand>
        <name>Zn(2+)</name>
        <dbReference type="ChEBI" id="CHEBI:29105"/>
    </ligand>
</feature>
<dbReference type="InterPro" id="IPR023033">
    <property type="entry name" value="Ala_tRNA_ligase_euk/bac"/>
</dbReference>
<dbReference type="CDD" id="cd00673">
    <property type="entry name" value="AlaRS_core"/>
    <property type="match status" value="1"/>
</dbReference>
<comment type="catalytic activity">
    <reaction evidence="14 15">
        <text>tRNA(Ala) + L-alanine + ATP = L-alanyl-tRNA(Ala) + AMP + diphosphate</text>
        <dbReference type="Rhea" id="RHEA:12540"/>
        <dbReference type="Rhea" id="RHEA-COMP:9657"/>
        <dbReference type="Rhea" id="RHEA-COMP:9923"/>
        <dbReference type="ChEBI" id="CHEBI:30616"/>
        <dbReference type="ChEBI" id="CHEBI:33019"/>
        <dbReference type="ChEBI" id="CHEBI:57972"/>
        <dbReference type="ChEBI" id="CHEBI:78442"/>
        <dbReference type="ChEBI" id="CHEBI:78497"/>
        <dbReference type="ChEBI" id="CHEBI:456215"/>
        <dbReference type="EC" id="6.1.1.7"/>
    </reaction>
</comment>
<dbReference type="GO" id="GO:0005524">
    <property type="term" value="F:ATP binding"/>
    <property type="evidence" value="ECO:0007669"/>
    <property type="project" value="UniProtKB-UniRule"/>
</dbReference>
<dbReference type="Pfam" id="PF01411">
    <property type="entry name" value="tRNA-synt_2c"/>
    <property type="match status" value="2"/>
</dbReference>
<evidence type="ECO:0000256" key="10">
    <source>
        <dbReference type="ARBA" id="ARBA00022884"/>
    </source>
</evidence>
<comment type="similarity">
    <text evidence="1">Belongs to the class-II aminoacyl-tRNA synthetase family. Alax-L subfamily.</text>
</comment>
<name>A0A6A4WBH1_AMPAM</name>
<dbReference type="InterPro" id="IPR018162">
    <property type="entry name" value="Ala-tRNA-ligase_IIc_anticod-bd"/>
</dbReference>
<organism evidence="17 18">
    <name type="scientific">Amphibalanus amphitrite</name>
    <name type="common">Striped barnacle</name>
    <name type="synonym">Balanus amphitrite</name>
    <dbReference type="NCBI Taxonomy" id="1232801"/>
    <lineage>
        <taxon>Eukaryota</taxon>
        <taxon>Metazoa</taxon>
        <taxon>Ecdysozoa</taxon>
        <taxon>Arthropoda</taxon>
        <taxon>Crustacea</taxon>
        <taxon>Multicrustacea</taxon>
        <taxon>Cirripedia</taxon>
        <taxon>Thoracica</taxon>
        <taxon>Thoracicalcarea</taxon>
        <taxon>Balanomorpha</taxon>
        <taxon>Balanoidea</taxon>
        <taxon>Balanidae</taxon>
        <taxon>Amphibalaninae</taxon>
        <taxon>Amphibalanus</taxon>
    </lineage>
</organism>
<comment type="cofactor">
    <cofactor evidence="15">
        <name>Zn(2+)</name>
        <dbReference type="ChEBI" id="CHEBI:29105"/>
    </cofactor>
    <text evidence="15">Binds 1 zinc ion per subunit.</text>
</comment>
<evidence type="ECO:0000256" key="8">
    <source>
        <dbReference type="ARBA" id="ARBA00022833"/>
    </source>
</evidence>
<dbReference type="PROSITE" id="PS50860">
    <property type="entry name" value="AA_TRNA_LIGASE_II_ALA"/>
    <property type="match status" value="1"/>
</dbReference>
<dbReference type="GO" id="GO:0005739">
    <property type="term" value="C:mitochondrion"/>
    <property type="evidence" value="ECO:0007669"/>
    <property type="project" value="TreeGrafter"/>
</dbReference>
<keyword evidence="12 15" id="KW-0030">Aminoacyl-tRNA synthetase</keyword>
<dbReference type="PANTHER" id="PTHR11777:SF9">
    <property type="entry name" value="ALANINE--TRNA LIGASE, CYTOPLASMIC"/>
    <property type="match status" value="1"/>
</dbReference>
<dbReference type="InterPro" id="IPR018163">
    <property type="entry name" value="Thr/Ala-tRNA-synth_IIc_edit"/>
</dbReference>
<evidence type="ECO:0000256" key="13">
    <source>
        <dbReference type="ARBA" id="ARBA00032577"/>
    </source>
</evidence>
<dbReference type="FunFam" id="3.30.980.10:FF:000004">
    <property type="entry name" value="Alanine--tRNA ligase, cytoplasmic"/>
    <property type="match status" value="1"/>
</dbReference>
<dbReference type="AlphaFoldDB" id="A0A6A4WBH1"/>
<dbReference type="HAMAP" id="MF_00036_B">
    <property type="entry name" value="Ala_tRNA_synth_B"/>
    <property type="match status" value="1"/>
</dbReference>
<evidence type="ECO:0000256" key="4">
    <source>
        <dbReference type="ARBA" id="ARBA00022555"/>
    </source>
</evidence>
<evidence type="ECO:0000256" key="3">
    <source>
        <dbReference type="ARBA" id="ARBA00017959"/>
    </source>
</evidence>
<dbReference type="Gene3D" id="2.40.30.130">
    <property type="match status" value="1"/>
</dbReference>
<keyword evidence="9 15" id="KW-0067">ATP-binding</keyword>
<dbReference type="SUPFAM" id="SSF55681">
    <property type="entry name" value="Class II aaRS and biotin synthetases"/>
    <property type="match status" value="1"/>
</dbReference>
<dbReference type="InterPro" id="IPR012947">
    <property type="entry name" value="tRNA_SAD"/>
</dbReference>
<dbReference type="Pfam" id="PF07973">
    <property type="entry name" value="tRNA_SAD"/>
    <property type="match status" value="1"/>
</dbReference>
<dbReference type="PANTHER" id="PTHR11777">
    <property type="entry name" value="ALANYL-TRNA SYNTHETASE"/>
    <property type="match status" value="1"/>
</dbReference>
<dbReference type="GO" id="GO:0006419">
    <property type="term" value="P:alanyl-tRNA aminoacylation"/>
    <property type="evidence" value="ECO:0007669"/>
    <property type="project" value="InterPro"/>
</dbReference>
<dbReference type="SMART" id="SM00863">
    <property type="entry name" value="tRNA_SAD"/>
    <property type="match status" value="1"/>
</dbReference>
<dbReference type="OrthoDB" id="2423964at2759"/>
<evidence type="ECO:0000256" key="9">
    <source>
        <dbReference type="ARBA" id="ARBA00022840"/>
    </source>
</evidence>
<comment type="function">
    <text evidence="15">Catalyzes the attachment of alanine to tRNA(Ala) in a two-step reaction: alanine is first activated by ATP to form Ala-AMP and then transferred to the acceptor end of tRNA(Ala). Also edits incorrectly charged tRNA(Ala) via its editing domain.</text>
</comment>
<keyword evidence="4 15" id="KW-0820">tRNA-binding</keyword>
<keyword evidence="18" id="KW-1185">Reference proteome</keyword>
<dbReference type="GO" id="GO:0004813">
    <property type="term" value="F:alanine-tRNA ligase activity"/>
    <property type="evidence" value="ECO:0007669"/>
    <property type="project" value="UniProtKB-UniRule"/>
</dbReference>
<dbReference type="FunFam" id="3.30.930.10:FF:000011">
    <property type="entry name" value="Alanine--tRNA ligase, cytoplasmic"/>
    <property type="match status" value="1"/>
</dbReference>
<evidence type="ECO:0000259" key="16">
    <source>
        <dbReference type="PROSITE" id="PS50860"/>
    </source>
</evidence>
<feature type="domain" description="Alanyl-transfer RNA synthetases family profile" evidence="16">
    <location>
        <begin position="1"/>
        <end position="715"/>
    </location>
</feature>
<dbReference type="PRINTS" id="PR00980">
    <property type="entry name" value="TRNASYNTHALA"/>
</dbReference>
<dbReference type="SUPFAM" id="SSF55186">
    <property type="entry name" value="ThrRS/AlaRS common domain"/>
    <property type="match status" value="1"/>
</dbReference>
<gene>
    <name evidence="17" type="primary">AlaRS-m</name>
    <name evidence="17" type="ORF">FJT64_024133</name>
</gene>
<keyword evidence="7 15" id="KW-0547">Nucleotide-binding</keyword>
<feature type="binding site" evidence="15">
    <location>
        <position position="672"/>
    </location>
    <ligand>
        <name>Zn(2+)</name>
        <dbReference type="ChEBI" id="CHEBI:29105"/>
    </ligand>
</feature>
<keyword evidence="10 15" id="KW-0694">RNA-binding</keyword>
<dbReference type="InterPro" id="IPR050058">
    <property type="entry name" value="Ala-tRNA_ligase"/>
</dbReference>
<dbReference type="InterPro" id="IPR018165">
    <property type="entry name" value="Ala-tRNA-synth_IIc_core"/>
</dbReference>
<evidence type="ECO:0000256" key="14">
    <source>
        <dbReference type="ARBA" id="ARBA00048300"/>
    </source>
</evidence>
<dbReference type="InterPro" id="IPR009000">
    <property type="entry name" value="Transl_B-barrel_sf"/>
</dbReference>
<dbReference type="SUPFAM" id="SSF101353">
    <property type="entry name" value="Putative anticodon-binding domain of alanyl-tRNA synthetase (AlaRS)"/>
    <property type="match status" value="1"/>
</dbReference>
<evidence type="ECO:0000313" key="17">
    <source>
        <dbReference type="EMBL" id="KAF0303945.1"/>
    </source>
</evidence>
<sequence length="901" mass="98161">MNQFKPIFTGEEVARWPRAVNSQKCVRVGGKHNDLSDVGLDGYHHTFFEMLGSWSFGDYFKREACQMAWCLLTEGYGISPQHLYVTYFAGDPALGLPPDHECRDIWRQIGVPAERVLPFREANFWEMGPVGPCGPCTELHYDHLQRPGGAAHRVNAGHSDVTELWNLVFIQHQRHEDGSLTSLPERHVDTGMGLERLAAVLQQVPDNYGTDLFTPLFSDIYQTSGAPAYGGRYGAADRTGLDTAYRTLADHARMVTVTLADGAVPPDNHKLRRVLRRALHLCENAFHAPRLLSVLSDRVAEMLGPAFPEFDLQSNNIKAALAAERESWLASVSAAAGERRRCAAELPELLQLSVGPAECLQLVDGLRELRRALPAGERRLDGRLALQLHTQHGMSEEVLQEVALVRGLQLDVEAFQACLAEVRADSRQAAPVSRHLADALLLRRLGLPSTDDAAKYEYTRRASGEYELPSVTARVLAVLCAGGRAAAAAAGQRCSVVLDRTCFYPEGGGQAGDRGVLRWPGGELSVTDTQRCRDFTLHEGTVTAGRLADGQEVRCELDAGWRLGCMRHHTATHLLLAALRHVLTATAQTASASDGRRLRLEVTSYQGAITAQQISECERLVQEWTAAALPISVGSEPLETALRRPQLTLLAGEVYPDPVRLVSVPGVSCEPCCGTHLLSTADLAAFRVTSQRAAGLGVRVLRAVAGPAAQQAERAAARALHAVERLVAGQMSAAEARPLAEEAPYREKMALLGALDTLSDAGKAQQKEQDVALMERQLAALERAETDGRFVVHHFAGRRPYAVPAMRLLKRRRLPTAIVYQSRGVLSVRCAVPAGAQEGGAGALSAADWLADLTGHVQCQWVPVPEPARMAGLDVTSRLSRDDEAQLAELLVQLLRQRAVR</sequence>
<dbReference type="Gene3D" id="3.30.980.10">
    <property type="entry name" value="Threonyl-trna Synthetase, Chain A, domain 2"/>
    <property type="match status" value="1"/>
</dbReference>
<dbReference type="GO" id="GO:0002161">
    <property type="term" value="F:aminoacyl-tRNA deacylase activity"/>
    <property type="evidence" value="ECO:0007669"/>
    <property type="project" value="TreeGrafter"/>
</dbReference>
<evidence type="ECO:0000256" key="6">
    <source>
        <dbReference type="ARBA" id="ARBA00022723"/>
    </source>
</evidence>
<evidence type="ECO:0000256" key="12">
    <source>
        <dbReference type="ARBA" id="ARBA00023146"/>
    </source>
</evidence>
<evidence type="ECO:0000313" key="18">
    <source>
        <dbReference type="Proteomes" id="UP000440578"/>
    </source>
</evidence>
<keyword evidence="5 15" id="KW-0436">Ligase</keyword>
<reference evidence="17 18" key="1">
    <citation type="submission" date="2019-07" db="EMBL/GenBank/DDBJ databases">
        <title>Draft genome assembly of a fouling barnacle, Amphibalanus amphitrite (Darwin, 1854): The first reference genome for Thecostraca.</title>
        <authorList>
            <person name="Kim W."/>
        </authorList>
    </citation>
    <scope>NUCLEOTIDE SEQUENCE [LARGE SCALE GENOMIC DNA]</scope>
    <source>
        <strain evidence="17">SNU_AA5</strain>
        <tissue evidence="17">Soma without cirri and trophi</tissue>
    </source>
</reference>
<evidence type="ECO:0000256" key="7">
    <source>
        <dbReference type="ARBA" id="ARBA00022741"/>
    </source>
</evidence>
<dbReference type="SUPFAM" id="SSF50447">
    <property type="entry name" value="Translation proteins"/>
    <property type="match status" value="1"/>
</dbReference>
<keyword evidence="6 15" id="KW-0479">Metal-binding</keyword>
<dbReference type="InterPro" id="IPR045864">
    <property type="entry name" value="aa-tRNA-synth_II/BPL/LPL"/>
</dbReference>
<dbReference type="GO" id="GO:0000049">
    <property type="term" value="F:tRNA binding"/>
    <property type="evidence" value="ECO:0007669"/>
    <property type="project" value="UniProtKB-KW"/>
</dbReference>
<dbReference type="EC" id="6.1.1.7" evidence="2"/>
<comment type="subunit">
    <text evidence="15">Monomer.</text>
</comment>
<evidence type="ECO:0000256" key="2">
    <source>
        <dbReference type="ARBA" id="ARBA00013168"/>
    </source>
</evidence>
<dbReference type="Proteomes" id="UP000440578">
    <property type="component" value="Unassembled WGS sequence"/>
</dbReference>
<comment type="domain">
    <text evidence="15">Consists of three domains; the N-terminal catalytic domain, the editing domain and the C-terminal C-Ala domain. The editing domain removes incorrectly charged amino acids, while the C-Ala domain, along with tRNA(Ala), serves as a bridge to cooperatively bring together the editing and aminoacylation centers thus stimulating deacylation of misacylated tRNAs.</text>
</comment>
<keyword evidence="11 15" id="KW-0648">Protein biosynthesis</keyword>
<evidence type="ECO:0000256" key="1">
    <source>
        <dbReference type="ARBA" id="ARBA00008429"/>
    </source>
</evidence>
<proteinExistence type="inferred from homology"/>
<dbReference type="EMBL" id="VIIS01000904">
    <property type="protein sequence ID" value="KAF0303945.1"/>
    <property type="molecule type" value="Genomic_DNA"/>
</dbReference>
<evidence type="ECO:0000256" key="11">
    <source>
        <dbReference type="ARBA" id="ARBA00022917"/>
    </source>
</evidence>
<dbReference type="Gene3D" id="3.30.930.10">
    <property type="entry name" value="Bira Bifunctional Protein, Domain 2"/>
    <property type="match status" value="1"/>
</dbReference>
<protein>
    <recommendedName>
        <fullName evidence="3">Alanine--tRNA ligase</fullName>
        <ecNumber evidence="2">6.1.1.7</ecNumber>
    </recommendedName>
    <alternativeName>
        <fullName evidence="13">Alanyl-tRNA synthetase</fullName>
    </alternativeName>
</protein>
<feature type="binding site" evidence="15">
    <location>
        <position position="569"/>
    </location>
    <ligand>
        <name>Zn(2+)</name>
        <dbReference type="ChEBI" id="CHEBI:29105"/>
    </ligand>
</feature>
<accession>A0A6A4WBH1</accession>
<dbReference type="InterPro" id="IPR002318">
    <property type="entry name" value="Ala-tRNA-lgiase_IIc"/>
</dbReference>
<keyword evidence="8 15" id="KW-0862">Zinc</keyword>
<evidence type="ECO:0000256" key="15">
    <source>
        <dbReference type="HAMAP-Rule" id="MF_03133"/>
    </source>
</evidence>
<comment type="caution">
    <text evidence="17">The sequence shown here is derived from an EMBL/GenBank/DDBJ whole genome shotgun (WGS) entry which is preliminary data.</text>
</comment>